<dbReference type="SUPFAM" id="SSF53383">
    <property type="entry name" value="PLP-dependent transferases"/>
    <property type="match status" value="1"/>
</dbReference>
<protein>
    <recommendedName>
        <fullName evidence="4">Probable glycine dehydrogenase (decarboxylating) subunit 1</fullName>
        <ecNumber evidence="4">1.4.4.2</ecNumber>
    </recommendedName>
    <alternativeName>
        <fullName evidence="4">Glycine cleavage system P-protein subunit 1</fullName>
    </alternativeName>
    <alternativeName>
        <fullName evidence="4">Glycine decarboxylase subunit 1</fullName>
    </alternativeName>
    <alternativeName>
        <fullName evidence="4">Glycine dehydrogenase (aminomethyl-transferring) subunit 1</fullName>
    </alternativeName>
</protein>
<dbReference type="CDD" id="cd00613">
    <property type="entry name" value="GDC-P"/>
    <property type="match status" value="1"/>
</dbReference>
<reference evidence="6 7" key="1">
    <citation type="submission" date="2015-09" db="EMBL/GenBank/DDBJ databases">
        <authorList>
            <consortium name="Pathogen Informatics"/>
        </authorList>
    </citation>
    <scope>NUCLEOTIDE SEQUENCE [LARGE SCALE GENOMIC DNA]</scope>
    <source>
        <strain evidence="6 7">2789STDY5608851</strain>
    </source>
</reference>
<keyword evidence="2 4" id="KW-0560">Oxidoreductase</keyword>
<dbReference type="Pfam" id="PF02347">
    <property type="entry name" value="GDC-P"/>
    <property type="match status" value="1"/>
</dbReference>
<dbReference type="InterPro" id="IPR015421">
    <property type="entry name" value="PyrdxlP-dep_Trfase_major"/>
</dbReference>
<dbReference type="AlphaFoldDB" id="A0A174H0B7"/>
<comment type="subunit">
    <text evidence="4">The glycine cleavage system is composed of four proteins: P, T, L and H. In this organism, the P 'protein' is a heterodimer of two subunits.</text>
</comment>
<evidence type="ECO:0000313" key="6">
    <source>
        <dbReference type="EMBL" id="CUO66746.1"/>
    </source>
</evidence>
<dbReference type="InterPro" id="IPR015422">
    <property type="entry name" value="PyrdxlP-dep_Trfase_small"/>
</dbReference>
<dbReference type="Gene3D" id="3.90.1150.10">
    <property type="entry name" value="Aspartate Aminotransferase, domain 1"/>
    <property type="match status" value="1"/>
</dbReference>
<dbReference type="HAMAP" id="MF_00712">
    <property type="entry name" value="GcvPA"/>
    <property type="match status" value="1"/>
</dbReference>
<name>A0A174H0B7_9FIRM</name>
<dbReference type="Proteomes" id="UP000095380">
    <property type="component" value="Unassembled WGS sequence"/>
</dbReference>
<evidence type="ECO:0000256" key="2">
    <source>
        <dbReference type="ARBA" id="ARBA00023002"/>
    </source>
</evidence>
<dbReference type="Gene3D" id="3.40.640.10">
    <property type="entry name" value="Type I PLP-dependent aspartate aminotransferase-like (Major domain)"/>
    <property type="match status" value="1"/>
</dbReference>
<dbReference type="EC" id="1.4.4.2" evidence="4"/>
<evidence type="ECO:0000256" key="4">
    <source>
        <dbReference type="HAMAP-Rule" id="MF_00712"/>
    </source>
</evidence>
<dbReference type="PANTHER" id="PTHR42806">
    <property type="entry name" value="GLYCINE CLEAVAGE SYSTEM P-PROTEIN"/>
    <property type="match status" value="1"/>
</dbReference>
<dbReference type="NCBIfam" id="NF001696">
    <property type="entry name" value="PRK00451.1"/>
    <property type="match status" value="1"/>
</dbReference>
<dbReference type="GO" id="GO:0019464">
    <property type="term" value="P:glycine decarboxylation via glycine cleavage system"/>
    <property type="evidence" value="ECO:0007669"/>
    <property type="project" value="UniProtKB-UniRule"/>
</dbReference>
<evidence type="ECO:0000259" key="5">
    <source>
        <dbReference type="Pfam" id="PF02347"/>
    </source>
</evidence>
<evidence type="ECO:0000256" key="3">
    <source>
        <dbReference type="ARBA" id="ARBA00049026"/>
    </source>
</evidence>
<dbReference type="InterPro" id="IPR015424">
    <property type="entry name" value="PyrdxlP-dep_Trfase"/>
</dbReference>
<proteinExistence type="inferred from homology"/>
<comment type="function">
    <text evidence="1 4">The glycine cleavage system catalyzes the degradation of glycine. The P protein binds the alpha-amino group of glycine through its pyridoxal phosphate cofactor; CO(2) is released and the remaining methylamine moiety is then transferred to the lipoamide cofactor of the H protein.</text>
</comment>
<comment type="similarity">
    <text evidence="4">Belongs to the GcvP family. N-terminal subunit subfamily.</text>
</comment>
<dbReference type="GO" id="GO:0009116">
    <property type="term" value="P:nucleoside metabolic process"/>
    <property type="evidence" value="ECO:0007669"/>
    <property type="project" value="InterPro"/>
</dbReference>
<dbReference type="EMBL" id="CYYM01000025">
    <property type="protein sequence ID" value="CUO66746.1"/>
    <property type="molecule type" value="Genomic_DNA"/>
</dbReference>
<gene>
    <name evidence="4 6" type="primary">gcvPA</name>
    <name evidence="6" type="ORF">ERS852408_02679</name>
</gene>
<dbReference type="RefSeq" id="WP_055195673.1">
    <property type="nucleotide sequence ID" value="NZ_CP094679.1"/>
</dbReference>
<feature type="domain" description="Glycine cleavage system P-protein N-terminal" evidence="5">
    <location>
        <begin position="3"/>
        <end position="432"/>
    </location>
</feature>
<dbReference type="GO" id="GO:0004375">
    <property type="term" value="F:glycine dehydrogenase (decarboxylating) activity"/>
    <property type="evidence" value="ECO:0007669"/>
    <property type="project" value="UniProtKB-EC"/>
</dbReference>
<accession>A0A174H0B7</accession>
<comment type="catalytic activity">
    <reaction evidence="3 4">
        <text>N(6)-[(R)-lipoyl]-L-lysyl-[glycine-cleavage complex H protein] + glycine + H(+) = N(6)-[(R)-S(8)-aminomethyldihydrolipoyl]-L-lysyl-[glycine-cleavage complex H protein] + CO2</text>
        <dbReference type="Rhea" id="RHEA:24304"/>
        <dbReference type="Rhea" id="RHEA-COMP:10494"/>
        <dbReference type="Rhea" id="RHEA-COMP:10495"/>
        <dbReference type="ChEBI" id="CHEBI:15378"/>
        <dbReference type="ChEBI" id="CHEBI:16526"/>
        <dbReference type="ChEBI" id="CHEBI:57305"/>
        <dbReference type="ChEBI" id="CHEBI:83099"/>
        <dbReference type="ChEBI" id="CHEBI:83143"/>
        <dbReference type="EC" id="1.4.4.2"/>
    </reaction>
</comment>
<dbReference type="InterPro" id="IPR020581">
    <property type="entry name" value="GDC_P"/>
</dbReference>
<evidence type="ECO:0000256" key="1">
    <source>
        <dbReference type="ARBA" id="ARBA00003788"/>
    </source>
</evidence>
<dbReference type="InterPro" id="IPR023010">
    <property type="entry name" value="GcvPA"/>
</dbReference>
<dbReference type="InterPro" id="IPR049315">
    <property type="entry name" value="GDC-P_N"/>
</dbReference>
<dbReference type="PANTHER" id="PTHR42806:SF1">
    <property type="entry name" value="GLYCINE DEHYDROGENASE (DECARBOXYLATING)"/>
    <property type="match status" value="1"/>
</dbReference>
<sequence>MGSYVPNTLEERKKMLQEIGYSSIEDLFAHIPEEVKLKGELNIPNGKSEFEVRREMEQIAEKNQVFKTIFRGAGAYRHFIPAMVKNVTSKENLLTAYTPYQAEISQGILQSIFEYQTMICDLTGMDVSNASVYDGATAAAEGVAMCQDRKRHKALISGTVPPYVLEVVETYCFGNGMELEVIPEKDGLTDKEYLKEHIDAQTACVYIQHPNYYGSLEDAEEIGKIAHEAGAKYVMGVNPISLGVIKTPAEYGADVAVGEGQPLGLSLGFGGPYLGFMASKEAMMRKLPGRIVGETVDHNGKTGYVLTLQAREQHIRREKASSNICSNQALCALAVGVYLATMGNEGVRQAAILSMSKAHYFAEKLEEIGLTVCNQAEFFHEFVTRSEVDSDKILRALEEEGILGGYPLDEHHILWCCTEVNTKEEMDQAVHILREVQGC</sequence>
<dbReference type="PIRSF" id="PIRSF006815">
    <property type="entry name" value="GcvPA"/>
    <property type="match status" value="1"/>
</dbReference>
<evidence type="ECO:0000313" key="7">
    <source>
        <dbReference type="Proteomes" id="UP000095380"/>
    </source>
</evidence>
<organism evidence="6 7">
    <name type="scientific">Dorea longicatena</name>
    <dbReference type="NCBI Taxonomy" id="88431"/>
    <lineage>
        <taxon>Bacteria</taxon>
        <taxon>Bacillati</taxon>
        <taxon>Bacillota</taxon>
        <taxon>Clostridia</taxon>
        <taxon>Lachnospirales</taxon>
        <taxon>Lachnospiraceae</taxon>
        <taxon>Dorea</taxon>
    </lineage>
</organism>